<evidence type="ECO:0000313" key="2">
    <source>
        <dbReference type="EMBL" id="KAJ8867758.1"/>
    </source>
</evidence>
<name>A0ABQ9G5M7_9NEOP</name>
<proteinExistence type="predicted"/>
<gene>
    <name evidence="2" type="ORF">PR048_031561</name>
</gene>
<dbReference type="Proteomes" id="UP001159363">
    <property type="component" value="Chromosome 14"/>
</dbReference>
<keyword evidence="3" id="KW-1185">Reference proteome</keyword>
<accession>A0ABQ9G5M7</accession>
<evidence type="ECO:0000256" key="1">
    <source>
        <dbReference type="SAM" id="MobiDB-lite"/>
    </source>
</evidence>
<evidence type="ECO:0000313" key="3">
    <source>
        <dbReference type="Proteomes" id="UP001159363"/>
    </source>
</evidence>
<comment type="caution">
    <text evidence="2">The sequence shown here is derived from an EMBL/GenBank/DDBJ whole genome shotgun (WGS) entry which is preliminary data.</text>
</comment>
<protein>
    <submittedName>
        <fullName evidence="2">Uncharacterized protein</fullName>
    </submittedName>
</protein>
<sequence length="159" mass="18500">MEEMCENLLNLTEEMENPGEKEETTEVEDSLKKTKRGKVPGVDDLMVEIIRATGVIGLQWLYKVTRVVWIENMIADDWMRRVMKIEDCALIRGITLMCHWAKIWLQTLELYDRSDICKLCDGFYVCGEGLEQCKEKQDVKHPEESRSSRGNNKQPGKCR</sequence>
<feature type="compositionally biased region" description="Basic and acidic residues" evidence="1">
    <location>
        <begin position="137"/>
        <end position="147"/>
    </location>
</feature>
<dbReference type="EMBL" id="JARBHB010000015">
    <property type="protein sequence ID" value="KAJ8867758.1"/>
    <property type="molecule type" value="Genomic_DNA"/>
</dbReference>
<feature type="region of interest" description="Disordered" evidence="1">
    <location>
        <begin position="137"/>
        <end position="159"/>
    </location>
</feature>
<reference evidence="2 3" key="1">
    <citation type="submission" date="2023-02" db="EMBL/GenBank/DDBJ databases">
        <title>LHISI_Scaffold_Assembly.</title>
        <authorList>
            <person name="Stuart O.P."/>
            <person name="Cleave R."/>
            <person name="Magrath M.J.L."/>
            <person name="Mikheyev A.S."/>
        </authorList>
    </citation>
    <scope>NUCLEOTIDE SEQUENCE [LARGE SCALE GENOMIC DNA]</scope>
    <source>
        <strain evidence="2">Daus_M_001</strain>
        <tissue evidence="2">Leg muscle</tissue>
    </source>
</reference>
<organism evidence="2 3">
    <name type="scientific">Dryococelus australis</name>
    <dbReference type="NCBI Taxonomy" id="614101"/>
    <lineage>
        <taxon>Eukaryota</taxon>
        <taxon>Metazoa</taxon>
        <taxon>Ecdysozoa</taxon>
        <taxon>Arthropoda</taxon>
        <taxon>Hexapoda</taxon>
        <taxon>Insecta</taxon>
        <taxon>Pterygota</taxon>
        <taxon>Neoptera</taxon>
        <taxon>Polyneoptera</taxon>
        <taxon>Phasmatodea</taxon>
        <taxon>Verophasmatodea</taxon>
        <taxon>Anareolatae</taxon>
        <taxon>Phasmatidae</taxon>
        <taxon>Eurycanthinae</taxon>
        <taxon>Dryococelus</taxon>
    </lineage>
</organism>
<feature type="compositionally biased region" description="Polar residues" evidence="1">
    <location>
        <begin position="148"/>
        <end position="159"/>
    </location>
</feature>